<feature type="transmembrane region" description="Helical" evidence="1">
    <location>
        <begin position="21"/>
        <end position="43"/>
    </location>
</feature>
<dbReference type="Proteomes" id="UP000467379">
    <property type="component" value="Plasmid pJCM12687"/>
</dbReference>
<name>A0A7I7WF04_9MYCO</name>
<proteinExistence type="predicted"/>
<reference evidence="3 4" key="1">
    <citation type="submission" date="2016-12" db="EMBL/GenBank/DDBJ databases">
        <title>The new phylogeny of genus Mycobacterium.</title>
        <authorList>
            <person name="Tortoli E."/>
            <person name="Trovato A."/>
            <person name="Cirillo D.M."/>
        </authorList>
    </citation>
    <scope>NUCLEOTIDE SEQUENCE [LARGE SCALE GENOMIC DNA]</scope>
    <source>
        <strain evidence="3 4">DSM 44624</strain>
    </source>
</reference>
<dbReference type="RefSeq" id="WP_083132671.1">
    <property type="nucleotide sequence ID" value="NZ_AP022607.1"/>
</dbReference>
<dbReference type="Proteomes" id="UP000192441">
    <property type="component" value="Unassembled WGS sequence"/>
</dbReference>
<dbReference type="EMBL" id="AP022607">
    <property type="protein sequence ID" value="BBZ15093.1"/>
    <property type="molecule type" value="Genomic_DNA"/>
</dbReference>
<evidence type="ECO:0000313" key="2">
    <source>
        <dbReference type="EMBL" id="BBZ15093.1"/>
    </source>
</evidence>
<organism evidence="3 4">
    <name type="scientific">Mycobacterium branderi</name>
    <dbReference type="NCBI Taxonomy" id="43348"/>
    <lineage>
        <taxon>Bacteria</taxon>
        <taxon>Bacillati</taxon>
        <taxon>Actinomycetota</taxon>
        <taxon>Actinomycetes</taxon>
        <taxon>Mycobacteriales</taxon>
        <taxon>Mycobacteriaceae</taxon>
        <taxon>Mycobacterium</taxon>
    </lineage>
</organism>
<keyword evidence="1" id="KW-0472">Membrane</keyword>
<protein>
    <submittedName>
        <fullName evidence="3">Uncharacterized protein</fullName>
    </submittedName>
</protein>
<geneLocation type="plasmid" evidence="2 5">
    <name>pJCM12687</name>
</geneLocation>
<keyword evidence="2" id="KW-0614">Plasmid</keyword>
<evidence type="ECO:0000313" key="5">
    <source>
        <dbReference type="Proteomes" id="UP000467379"/>
    </source>
</evidence>
<evidence type="ECO:0000313" key="3">
    <source>
        <dbReference type="EMBL" id="ORA35403.1"/>
    </source>
</evidence>
<evidence type="ECO:0000256" key="1">
    <source>
        <dbReference type="SAM" id="Phobius"/>
    </source>
</evidence>
<keyword evidence="1" id="KW-1133">Transmembrane helix</keyword>
<accession>A0A7I7WF04</accession>
<gene>
    <name evidence="3" type="ORF">BST20_17530</name>
    <name evidence="2" type="ORF">MBRA_52880</name>
</gene>
<dbReference type="AlphaFoldDB" id="A0A7I7WF04"/>
<dbReference type="EMBL" id="MVHM01000012">
    <property type="protein sequence ID" value="ORA35403.1"/>
    <property type="molecule type" value="Genomic_DNA"/>
</dbReference>
<sequence length="65" mass="6660">MSTATDGTRGIDATTRGAARFFWAWLILAAGVSVAGNVAHAILNAPSGMVKLAAAAAVVIGNWRY</sequence>
<keyword evidence="1" id="KW-0812">Transmembrane</keyword>
<keyword evidence="5" id="KW-1185">Reference proteome</keyword>
<reference evidence="2" key="3">
    <citation type="submission" date="2020-02" db="EMBL/GenBank/DDBJ databases">
        <authorList>
            <person name="Matsumoto Y."/>
            <person name="Motooka D."/>
            <person name="Nakamura S."/>
        </authorList>
    </citation>
    <scope>NUCLEOTIDE SEQUENCE</scope>
    <source>
        <strain evidence="2">JCM 12687</strain>
        <plasmid evidence="2">pJCM12687</plasmid>
    </source>
</reference>
<evidence type="ECO:0000313" key="4">
    <source>
        <dbReference type="Proteomes" id="UP000192441"/>
    </source>
</evidence>
<dbReference type="OrthoDB" id="4682455at2"/>
<reference evidence="2 5" key="2">
    <citation type="journal article" date="2019" name="Emerg. Microbes Infect.">
        <title>Comprehensive subspecies identification of 175 nontuberculous mycobacteria species based on 7547 genomic profiles.</title>
        <authorList>
            <person name="Matsumoto Y."/>
            <person name="Kinjo T."/>
            <person name="Motooka D."/>
            <person name="Nabeya D."/>
            <person name="Jung N."/>
            <person name="Uechi K."/>
            <person name="Horii T."/>
            <person name="Iida T."/>
            <person name="Fujita J."/>
            <person name="Nakamura S."/>
        </authorList>
    </citation>
    <scope>NUCLEOTIDE SEQUENCE [LARGE SCALE GENOMIC DNA]</scope>
    <source>
        <strain evidence="2 5">JCM 12687</strain>
        <plasmid evidence="2">pJCM12687</plasmid>
    </source>
</reference>